<dbReference type="InterPro" id="IPR005036">
    <property type="entry name" value="CBM21_dom"/>
</dbReference>
<organism evidence="2 3">
    <name type="scientific">Coemansia spiralis</name>
    <dbReference type="NCBI Taxonomy" id="417178"/>
    <lineage>
        <taxon>Eukaryota</taxon>
        <taxon>Fungi</taxon>
        <taxon>Fungi incertae sedis</taxon>
        <taxon>Zoopagomycota</taxon>
        <taxon>Kickxellomycotina</taxon>
        <taxon>Kickxellomycetes</taxon>
        <taxon>Kickxellales</taxon>
        <taxon>Kickxellaceae</taxon>
        <taxon>Coemansia</taxon>
    </lineage>
</organism>
<proteinExistence type="predicted"/>
<dbReference type="PROSITE" id="PS51159">
    <property type="entry name" value="CBM21"/>
    <property type="match status" value="1"/>
</dbReference>
<dbReference type="InterPro" id="IPR038175">
    <property type="entry name" value="CBM21_dom_sf"/>
</dbReference>
<reference evidence="2" key="1">
    <citation type="submission" date="2022-07" db="EMBL/GenBank/DDBJ databases">
        <title>Phylogenomic reconstructions and comparative analyses of Kickxellomycotina fungi.</title>
        <authorList>
            <person name="Reynolds N.K."/>
            <person name="Stajich J.E."/>
            <person name="Barry K."/>
            <person name="Grigoriev I.V."/>
            <person name="Crous P."/>
            <person name="Smith M.E."/>
        </authorList>
    </citation>
    <scope>NUCLEOTIDE SEQUENCE</scope>
    <source>
        <strain evidence="2">NRRL 3115</strain>
    </source>
</reference>
<evidence type="ECO:0000313" key="3">
    <source>
        <dbReference type="Proteomes" id="UP001151518"/>
    </source>
</evidence>
<dbReference type="Proteomes" id="UP001151518">
    <property type="component" value="Unassembled WGS sequence"/>
</dbReference>
<dbReference type="Pfam" id="PF03370">
    <property type="entry name" value="CBM_21"/>
    <property type="match status" value="1"/>
</dbReference>
<sequence>MYFAPSRSPYPQGSTAVPVQTCSSQMVAALQASAPLSSCHPAVQNKTLYNCRGQIVKPCIKNIPSPKQTAASRQCNKANVPRFVHFGPELEQTRWFFKADSPKCASSDPIFDTLSSSSDHNTIKSAPTTSLTHIRGPSPSFSAYEESPVVLETLEYADNRLSGTVKVHNLAFEKSVTVRMTKDGWKTVEDVHATFLRSIVAVDGSRPGVDRFHFKVPLDIDTTAAGAITISMCVRYHVNGQEYWDNKKGANYEFKFVTSNTSIKSTSTSTSTMTQSATDAIEMRKQTNDTFSFDFAASLPSSISPNRVSSADTRRYMQYSEATFAPAVYPPAMHYSGVSKYSNVRKQNQWQPMPGFDHFSTFTASQWIGNYYTSPSSTTSVSSVHSADLCGLYSSYRTPSPIMHTDSPLTISNAWASYPRSLLHC</sequence>
<feature type="domain" description="CBM21" evidence="1">
    <location>
        <begin position="141"/>
        <end position="255"/>
    </location>
</feature>
<dbReference type="EMBL" id="JANBTW010000168">
    <property type="protein sequence ID" value="KAJ2668976.1"/>
    <property type="molecule type" value="Genomic_DNA"/>
</dbReference>
<dbReference type="Gene3D" id="2.60.40.2440">
    <property type="entry name" value="Carbohydrate binding type-21 domain"/>
    <property type="match status" value="1"/>
</dbReference>
<dbReference type="GO" id="GO:0008157">
    <property type="term" value="F:protein phosphatase 1 binding"/>
    <property type="evidence" value="ECO:0007669"/>
    <property type="project" value="TreeGrafter"/>
</dbReference>
<protein>
    <recommendedName>
        <fullName evidence="1">CBM21 domain-containing protein</fullName>
    </recommendedName>
</protein>
<dbReference type="GO" id="GO:0000164">
    <property type="term" value="C:protein phosphatase type 1 complex"/>
    <property type="evidence" value="ECO:0007669"/>
    <property type="project" value="TreeGrafter"/>
</dbReference>
<comment type="caution">
    <text evidence="2">The sequence shown here is derived from an EMBL/GenBank/DDBJ whole genome shotgun (WGS) entry which is preliminary data.</text>
</comment>
<dbReference type="OrthoDB" id="1881at2759"/>
<dbReference type="PANTHER" id="PTHR12307">
    <property type="entry name" value="PROTEIN PHOSPHATASE 1 REGULATORY SUBUNIT"/>
    <property type="match status" value="1"/>
</dbReference>
<accession>A0A9W8G2G7</accession>
<evidence type="ECO:0000313" key="2">
    <source>
        <dbReference type="EMBL" id="KAJ2668976.1"/>
    </source>
</evidence>
<evidence type="ECO:0000259" key="1">
    <source>
        <dbReference type="PROSITE" id="PS51159"/>
    </source>
</evidence>
<dbReference type="PANTHER" id="PTHR12307:SF36">
    <property type="entry name" value="GLYCOGEN-BINDING SUBUNIT 76A"/>
    <property type="match status" value="1"/>
</dbReference>
<gene>
    <name evidence="2" type="ORF">GGI25_006301</name>
</gene>
<dbReference type="AlphaFoldDB" id="A0A9W8G2G7"/>
<name>A0A9W8G2G7_9FUNG</name>
<dbReference type="InterPro" id="IPR050782">
    <property type="entry name" value="PP1_regulatory_subunit_3"/>
</dbReference>